<comment type="caution">
    <text evidence="2">The sequence shown here is derived from an EMBL/GenBank/DDBJ whole genome shotgun (WGS) entry which is preliminary data.</text>
</comment>
<feature type="transmembrane region" description="Helical" evidence="1">
    <location>
        <begin position="7"/>
        <end position="26"/>
    </location>
</feature>
<evidence type="ECO:0008006" key="4">
    <source>
        <dbReference type="Google" id="ProtNLM"/>
    </source>
</evidence>
<dbReference type="Proteomes" id="UP001159179">
    <property type="component" value="Unassembled WGS sequence"/>
</dbReference>
<protein>
    <recommendedName>
        <fullName evidence="4">DUF4352 domain-containing protein</fullName>
    </recommendedName>
</protein>
<keyword evidence="1" id="KW-0472">Membrane</keyword>
<accession>A0AAW6SSK1</accession>
<dbReference type="AlphaFoldDB" id="A0AAW6SSK1"/>
<dbReference type="RefSeq" id="WP_280615646.1">
    <property type="nucleotide sequence ID" value="NZ_JAROYP010000001.1"/>
</dbReference>
<dbReference type="EMBL" id="JAROYP010000001">
    <property type="protein sequence ID" value="MDH5159802.1"/>
    <property type="molecule type" value="Genomic_DNA"/>
</dbReference>
<gene>
    <name evidence="2" type="ORF">P5X88_02575</name>
</gene>
<organism evidence="2 3">
    <name type="scientific">Heyndrickxia oleronia</name>
    <dbReference type="NCBI Taxonomy" id="38875"/>
    <lineage>
        <taxon>Bacteria</taxon>
        <taxon>Bacillati</taxon>
        <taxon>Bacillota</taxon>
        <taxon>Bacilli</taxon>
        <taxon>Bacillales</taxon>
        <taxon>Bacillaceae</taxon>
        <taxon>Heyndrickxia</taxon>
    </lineage>
</organism>
<evidence type="ECO:0000313" key="3">
    <source>
        <dbReference type="Proteomes" id="UP001159179"/>
    </source>
</evidence>
<sequence length="162" mass="18306">MEKRKNTFLFIMIIAIAGFGIVSIFTDLIGTTADTSSKAYVYEKNLSELNISIEQPYLETDADTGKVIVHIPIELTNESDHAFTFSIPHFYYNETESVFTLFDLQSGNLKGKITRSDSKNGEVVVKLKTRDKSEVKTINPIISIYDMKSEETTELKPVIKLQ</sequence>
<reference evidence="2" key="1">
    <citation type="submission" date="2023-03" db="EMBL/GenBank/DDBJ databases">
        <title>Bacterial isolates from washroom surfaces on a university campus.</title>
        <authorList>
            <person name="Holman D.B."/>
            <person name="Gzyl K.E."/>
            <person name="Taheri A.E."/>
        </authorList>
    </citation>
    <scope>NUCLEOTIDE SEQUENCE</scope>
    <source>
        <strain evidence="2">RD03</strain>
    </source>
</reference>
<name>A0AAW6SSK1_9BACI</name>
<evidence type="ECO:0000313" key="2">
    <source>
        <dbReference type="EMBL" id="MDH5159802.1"/>
    </source>
</evidence>
<evidence type="ECO:0000256" key="1">
    <source>
        <dbReference type="SAM" id="Phobius"/>
    </source>
</evidence>
<keyword evidence="1" id="KW-1133">Transmembrane helix</keyword>
<proteinExistence type="predicted"/>
<keyword evidence="1" id="KW-0812">Transmembrane</keyword>